<evidence type="ECO:0000313" key="3">
    <source>
        <dbReference type="Proteomes" id="UP000036681"/>
    </source>
</evidence>
<evidence type="ECO:0000313" key="4">
    <source>
        <dbReference type="WBParaSite" id="ALUE_0000717901-mRNA-1"/>
    </source>
</evidence>
<accession>A0A9J2PCV2</accession>
<evidence type="ECO:0000256" key="1">
    <source>
        <dbReference type="SAM" id="MobiDB-lite"/>
    </source>
</evidence>
<feature type="chain" id="PRO_5039918265" evidence="2">
    <location>
        <begin position="20"/>
        <end position="147"/>
    </location>
</feature>
<dbReference type="AlphaFoldDB" id="A0A9J2PCV2"/>
<name>A0A9J2PCV2_ASCLU</name>
<sequence length="147" mass="16264">MRACRLCTLFVRLLLLAEGGGCVFGANGGVIAPVDVEFPSSNNTEITHWADEAEMRKRMKGYAERIFSHHYHLRRNKTLTRPKRDGGMLSGPLATALSPPRTTSHSLTTPHSTPRTLVIRGFQVRKKVRSSNLSSQTSSSSSSHFKI</sequence>
<feature type="compositionally biased region" description="Low complexity" evidence="1">
    <location>
        <begin position="130"/>
        <end position="147"/>
    </location>
</feature>
<feature type="region of interest" description="Disordered" evidence="1">
    <location>
        <begin position="128"/>
        <end position="147"/>
    </location>
</feature>
<proteinExistence type="predicted"/>
<reference evidence="4" key="1">
    <citation type="submission" date="2023-03" db="UniProtKB">
        <authorList>
            <consortium name="WormBaseParasite"/>
        </authorList>
    </citation>
    <scope>IDENTIFICATION</scope>
</reference>
<organism evidence="3 4">
    <name type="scientific">Ascaris lumbricoides</name>
    <name type="common">Giant roundworm</name>
    <dbReference type="NCBI Taxonomy" id="6252"/>
    <lineage>
        <taxon>Eukaryota</taxon>
        <taxon>Metazoa</taxon>
        <taxon>Ecdysozoa</taxon>
        <taxon>Nematoda</taxon>
        <taxon>Chromadorea</taxon>
        <taxon>Rhabditida</taxon>
        <taxon>Spirurina</taxon>
        <taxon>Ascaridomorpha</taxon>
        <taxon>Ascaridoidea</taxon>
        <taxon>Ascarididae</taxon>
        <taxon>Ascaris</taxon>
    </lineage>
</organism>
<dbReference type="Proteomes" id="UP000036681">
    <property type="component" value="Unplaced"/>
</dbReference>
<feature type="compositionally biased region" description="Low complexity" evidence="1">
    <location>
        <begin position="97"/>
        <end position="115"/>
    </location>
</feature>
<protein>
    <submittedName>
        <fullName evidence="4">Uncharacterized protein</fullName>
    </submittedName>
</protein>
<feature type="signal peptide" evidence="2">
    <location>
        <begin position="1"/>
        <end position="19"/>
    </location>
</feature>
<keyword evidence="2" id="KW-0732">Signal</keyword>
<dbReference type="WBParaSite" id="ALUE_0000717901-mRNA-1">
    <property type="protein sequence ID" value="ALUE_0000717901-mRNA-1"/>
    <property type="gene ID" value="ALUE_0000717901"/>
</dbReference>
<evidence type="ECO:0000256" key="2">
    <source>
        <dbReference type="SAM" id="SignalP"/>
    </source>
</evidence>
<feature type="region of interest" description="Disordered" evidence="1">
    <location>
        <begin position="80"/>
        <end position="115"/>
    </location>
</feature>
<keyword evidence="3" id="KW-1185">Reference proteome</keyword>